<gene>
    <name evidence="1" type="ORF">BDZ83DRAFT_154627</name>
</gene>
<comment type="caution">
    <text evidence="1">The sequence shown here is derived from an EMBL/GenBank/DDBJ whole genome shotgun (WGS) entry which is preliminary data.</text>
</comment>
<name>A0AAD8U6L3_GLOAC</name>
<reference evidence="1" key="1">
    <citation type="submission" date="2021-12" db="EMBL/GenBank/DDBJ databases">
        <title>Comparative genomics, transcriptomics and evolutionary studies reveal genomic signatures of adaptation to plant cell wall in hemibiotrophic fungi.</title>
        <authorList>
            <consortium name="DOE Joint Genome Institute"/>
            <person name="Baroncelli R."/>
            <person name="Diaz J.F."/>
            <person name="Benocci T."/>
            <person name="Peng M."/>
            <person name="Battaglia E."/>
            <person name="Haridas S."/>
            <person name="Andreopoulos W."/>
            <person name="Labutti K."/>
            <person name="Pangilinan J."/>
            <person name="Floch G.L."/>
            <person name="Makela M.R."/>
            <person name="Henrissat B."/>
            <person name="Grigoriev I.V."/>
            <person name="Crouch J.A."/>
            <person name="De Vries R.P."/>
            <person name="Sukno S.A."/>
            <person name="Thon M.R."/>
        </authorList>
    </citation>
    <scope>NUCLEOTIDE SEQUENCE</scope>
    <source>
        <strain evidence="1">CBS 112980</strain>
    </source>
</reference>
<evidence type="ECO:0000313" key="2">
    <source>
        <dbReference type="Proteomes" id="UP001244207"/>
    </source>
</evidence>
<accession>A0AAD8U6L3</accession>
<dbReference type="EMBL" id="JAHMHS010000192">
    <property type="protein sequence ID" value="KAK1708680.1"/>
    <property type="molecule type" value="Genomic_DNA"/>
</dbReference>
<proteinExistence type="predicted"/>
<keyword evidence="2" id="KW-1185">Reference proteome</keyword>
<dbReference type="GeneID" id="85385249"/>
<organism evidence="1 2">
    <name type="scientific">Glomerella acutata</name>
    <name type="common">Colletotrichum acutatum</name>
    <dbReference type="NCBI Taxonomy" id="27357"/>
    <lineage>
        <taxon>Eukaryota</taxon>
        <taxon>Fungi</taxon>
        <taxon>Dikarya</taxon>
        <taxon>Ascomycota</taxon>
        <taxon>Pezizomycotina</taxon>
        <taxon>Sordariomycetes</taxon>
        <taxon>Hypocreomycetidae</taxon>
        <taxon>Glomerellales</taxon>
        <taxon>Glomerellaceae</taxon>
        <taxon>Colletotrichum</taxon>
        <taxon>Colletotrichum acutatum species complex</taxon>
    </lineage>
</organism>
<sequence>MDESRRNIPYPPCDAMHDGRPMLRRPPSPSLFFVPAAHRSSHLPHSAAVILVMIDTGAHPLICSRTSPISCLAASVGPDRTLCPPPHLCLWSLSSALDSYLSHCHPYLSAIGASQPSDVCRTSPRCEFVRSLTNHQLCHQAVSLATLICLPCVPGSRVFPCALRHTVTVTEPYMCMHLRCTNFDRGSIPAERAAAGNNC</sequence>
<dbReference type="AlphaFoldDB" id="A0AAD8U6L3"/>
<protein>
    <submittedName>
        <fullName evidence="1">Uncharacterized protein</fullName>
    </submittedName>
</protein>
<dbReference type="RefSeq" id="XP_060358362.1">
    <property type="nucleotide sequence ID" value="XM_060501350.1"/>
</dbReference>
<dbReference type="Proteomes" id="UP001244207">
    <property type="component" value="Unassembled WGS sequence"/>
</dbReference>
<evidence type="ECO:0000313" key="1">
    <source>
        <dbReference type="EMBL" id="KAK1708680.1"/>
    </source>
</evidence>